<dbReference type="CDD" id="cd03789">
    <property type="entry name" value="GT9_LPS_heptosyltransferase"/>
    <property type="match status" value="1"/>
</dbReference>
<dbReference type="FunFam" id="3.40.50.2000:FF:000022">
    <property type="entry name" value="ADP-heptose--LPS heptosyltransferase II"/>
    <property type="match status" value="1"/>
</dbReference>
<evidence type="ECO:0000256" key="5">
    <source>
        <dbReference type="ARBA" id="ARBA00047503"/>
    </source>
</evidence>
<dbReference type="AlphaFoldDB" id="A0A7W4W4M0"/>
<dbReference type="GO" id="GO:0005829">
    <property type="term" value="C:cytosol"/>
    <property type="evidence" value="ECO:0007669"/>
    <property type="project" value="TreeGrafter"/>
</dbReference>
<keyword evidence="2 6" id="KW-0808">Transferase</keyword>
<organism evidence="6 7">
    <name type="scientific">Litorivivens lipolytica</name>
    <dbReference type="NCBI Taxonomy" id="1524264"/>
    <lineage>
        <taxon>Bacteria</taxon>
        <taxon>Pseudomonadati</taxon>
        <taxon>Pseudomonadota</taxon>
        <taxon>Gammaproteobacteria</taxon>
        <taxon>Litorivivens</taxon>
    </lineage>
</organism>
<dbReference type="FunFam" id="3.40.50.2000:FF:000023">
    <property type="entry name" value="ADP-heptose--LPS heptosyltransferase II"/>
    <property type="match status" value="1"/>
</dbReference>
<keyword evidence="7" id="KW-1185">Reference proteome</keyword>
<proteinExistence type="inferred from homology"/>
<reference evidence="6 7" key="1">
    <citation type="submission" date="2020-08" db="EMBL/GenBank/DDBJ databases">
        <title>Genomic Encyclopedia of Type Strains, Phase III (KMG-III): the genomes of soil and plant-associated and newly described type strains.</title>
        <authorList>
            <person name="Whitman W."/>
        </authorList>
    </citation>
    <scope>NUCLEOTIDE SEQUENCE [LARGE SCALE GENOMIC DNA]</scope>
    <source>
        <strain evidence="6 7">CECT 8654</strain>
    </source>
</reference>
<dbReference type="NCBIfam" id="TIGR02195">
    <property type="entry name" value="heptsyl_trn_II"/>
    <property type="match status" value="1"/>
</dbReference>
<evidence type="ECO:0000313" key="6">
    <source>
        <dbReference type="EMBL" id="MBB3047319.1"/>
    </source>
</evidence>
<dbReference type="GO" id="GO:0008713">
    <property type="term" value="F:ADP-heptose-lipopolysaccharide heptosyltransferase activity"/>
    <property type="evidence" value="ECO:0007669"/>
    <property type="project" value="UniProtKB-EC"/>
</dbReference>
<protein>
    <recommendedName>
        <fullName evidence="4">lipopolysaccharide heptosyltransferase II</fullName>
        <ecNumber evidence="4">2.4.99.24</ecNumber>
    </recommendedName>
</protein>
<sequence length="349" mass="37654">MSNRRILIIGPSWVGDMVMAQTLFKVLRQLHPGCEIDVLAPAWSKPLLDRMPEVRKGLSMPVGHGQLQLGTRLGIGRELREAGYDQAIVLPNSLKSALIPFFAKIPQRTGWRGEMRYGLLNDVRKLNKAHYPLMIERFVALALPEGAVLPQPIPRPALTVDQKAAAKLLEEKGLAGKVLALCPGAEFGPAKRWPDKHYAAVAAEYVGRGWQVVLMGSAKDSDVAERIRSALPPTAAARCVNLCGKTSLGQAIDILSQATAVVSNDSGLMHISAALGRPLAVVYGSTSPGFTPPLAERVAVEQIPVDCGPCFKRECPLGHLKCLVDLEPARVIRSLDALLVDGPVSKELI</sequence>
<name>A0A7W4W4M0_9GAMM</name>
<dbReference type="Gene3D" id="3.40.50.2000">
    <property type="entry name" value="Glycogen Phosphorylase B"/>
    <property type="match status" value="2"/>
</dbReference>
<dbReference type="Proteomes" id="UP000537130">
    <property type="component" value="Unassembled WGS sequence"/>
</dbReference>
<evidence type="ECO:0000256" key="2">
    <source>
        <dbReference type="ARBA" id="ARBA00022679"/>
    </source>
</evidence>
<dbReference type="InterPro" id="IPR011910">
    <property type="entry name" value="RfaF"/>
</dbReference>
<dbReference type="EC" id="2.4.99.24" evidence="4"/>
<accession>A0A7W4W4M0</accession>
<dbReference type="SUPFAM" id="SSF53756">
    <property type="entry name" value="UDP-Glycosyltransferase/glycogen phosphorylase"/>
    <property type="match status" value="1"/>
</dbReference>
<comment type="caution">
    <text evidence="6">The sequence shown here is derived from an EMBL/GenBank/DDBJ whole genome shotgun (WGS) entry which is preliminary data.</text>
</comment>
<dbReference type="PANTHER" id="PTHR30160:SF7">
    <property type="entry name" value="ADP-HEPTOSE--LPS HEPTOSYLTRANSFERASE 2"/>
    <property type="match status" value="1"/>
</dbReference>
<gene>
    <name evidence="6" type="ORF">FHR99_001555</name>
</gene>
<comment type="catalytic activity">
    <reaction evidence="5">
        <text>an L-alpha-D-Hep-(1-&gt;5)-[alpha-Kdo-(2-&gt;4)]-alpha-Kdo-(2-&gt;6)-lipid A + ADP-L-glycero-beta-D-manno-heptose = an L-alpha-D-Hep-(1-&gt;3)-L-alpha-D-Hep-(1-&gt;5)-[alpha-Kdo-(2-&gt;4)]-alpha-Kdo-(2-&gt;6)-lipid A + ADP + H(+)</text>
        <dbReference type="Rhea" id="RHEA:74071"/>
        <dbReference type="ChEBI" id="CHEBI:15378"/>
        <dbReference type="ChEBI" id="CHEBI:61506"/>
        <dbReference type="ChEBI" id="CHEBI:193068"/>
        <dbReference type="ChEBI" id="CHEBI:193069"/>
        <dbReference type="ChEBI" id="CHEBI:456216"/>
        <dbReference type="EC" id="2.4.99.24"/>
    </reaction>
</comment>
<dbReference type="Pfam" id="PF01075">
    <property type="entry name" value="Glyco_transf_9"/>
    <property type="match status" value="1"/>
</dbReference>
<evidence type="ECO:0000256" key="4">
    <source>
        <dbReference type="ARBA" id="ARBA00044042"/>
    </source>
</evidence>
<keyword evidence="1 6" id="KW-0328">Glycosyltransferase</keyword>
<dbReference type="PANTHER" id="PTHR30160">
    <property type="entry name" value="TETRAACYLDISACCHARIDE 4'-KINASE-RELATED"/>
    <property type="match status" value="1"/>
</dbReference>
<evidence type="ECO:0000256" key="1">
    <source>
        <dbReference type="ARBA" id="ARBA00022676"/>
    </source>
</evidence>
<dbReference type="InterPro" id="IPR002201">
    <property type="entry name" value="Glyco_trans_9"/>
</dbReference>
<dbReference type="RefSeq" id="WP_183409949.1">
    <property type="nucleotide sequence ID" value="NZ_JACHWY010000001.1"/>
</dbReference>
<evidence type="ECO:0000313" key="7">
    <source>
        <dbReference type="Proteomes" id="UP000537130"/>
    </source>
</evidence>
<evidence type="ECO:0000256" key="3">
    <source>
        <dbReference type="ARBA" id="ARBA00043995"/>
    </source>
</evidence>
<dbReference type="InterPro" id="IPR051199">
    <property type="entry name" value="LPS_LOS_Heptosyltrfase"/>
</dbReference>
<dbReference type="EMBL" id="JACHWY010000001">
    <property type="protein sequence ID" value="MBB3047319.1"/>
    <property type="molecule type" value="Genomic_DNA"/>
</dbReference>
<comment type="similarity">
    <text evidence="3">Belongs to the glycosyltransferase 9 family.</text>
</comment>
<dbReference type="GO" id="GO:0009244">
    <property type="term" value="P:lipopolysaccharide core region biosynthetic process"/>
    <property type="evidence" value="ECO:0007669"/>
    <property type="project" value="TreeGrafter"/>
</dbReference>